<comment type="catalytic activity">
    <reaction evidence="19">
        <text>L-tyrosyl-[protein] + ATP = O-phospho-L-tyrosyl-[protein] + ADP + H(+)</text>
        <dbReference type="Rhea" id="RHEA:10596"/>
        <dbReference type="Rhea" id="RHEA-COMP:10136"/>
        <dbReference type="Rhea" id="RHEA-COMP:20101"/>
        <dbReference type="ChEBI" id="CHEBI:15378"/>
        <dbReference type="ChEBI" id="CHEBI:30616"/>
        <dbReference type="ChEBI" id="CHEBI:46858"/>
        <dbReference type="ChEBI" id="CHEBI:61978"/>
        <dbReference type="ChEBI" id="CHEBI:456216"/>
        <dbReference type="EC" id="2.7.10.1"/>
    </reaction>
</comment>
<dbReference type="GO" id="GO:0004714">
    <property type="term" value="F:transmembrane receptor protein tyrosine kinase activity"/>
    <property type="evidence" value="ECO:0007669"/>
    <property type="project" value="UniProtKB-EC"/>
</dbReference>
<dbReference type="InterPro" id="IPR006211">
    <property type="entry name" value="Furin-like_Cys-rich_dom"/>
</dbReference>
<evidence type="ECO:0000256" key="3">
    <source>
        <dbReference type="ARBA" id="ARBA00022553"/>
    </source>
</evidence>
<dbReference type="InterPro" id="IPR011009">
    <property type="entry name" value="Kinase-like_dom_sf"/>
</dbReference>
<dbReference type="SMART" id="SM00219">
    <property type="entry name" value="TyrKc"/>
    <property type="match status" value="1"/>
</dbReference>
<evidence type="ECO:0000256" key="20">
    <source>
        <dbReference type="SAM" id="MobiDB-lite"/>
    </source>
</evidence>
<evidence type="ECO:0000256" key="11">
    <source>
        <dbReference type="ARBA" id="ARBA00022777"/>
    </source>
</evidence>
<dbReference type="InterPro" id="IPR000494">
    <property type="entry name" value="Rcpt_L-dom"/>
</dbReference>
<dbReference type="GO" id="GO:0005886">
    <property type="term" value="C:plasma membrane"/>
    <property type="evidence" value="ECO:0007669"/>
    <property type="project" value="TreeGrafter"/>
</dbReference>
<dbReference type="InterPro" id="IPR009030">
    <property type="entry name" value="Growth_fac_rcpt_cys_sf"/>
</dbReference>
<keyword evidence="8" id="KW-0732">Signal</keyword>
<dbReference type="PROSITE" id="PS50011">
    <property type="entry name" value="PROTEIN_KINASE_DOM"/>
    <property type="match status" value="1"/>
</dbReference>
<evidence type="ECO:0000256" key="16">
    <source>
        <dbReference type="ARBA" id="ARBA00023170"/>
    </source>
</evidence>
<dbReference type="Gene3D" id="2.60.40.10">
    <property type="entry name" value="Immunoglobulins"/>
    <property type="match status" value="3"/>
</dbReference>
<evidence type="ECO:0000256" key="18">
    <source>
        <dbReference type="ARBA" id="ARBA00023211"/>
    </source>
</evidence>
<dbReference type="SUPFAM" id="SSF52058">
    <property type="entry name" value="L domain-like"/>
    <property type="match status" value="2"/>
</dbReference>
<dbReference type="CDD" id="cd00063">
    <property type="entry name" value="FN3"/>
    <property type="match status" value="1"/>
</dbReference>
<feature type="compositionally biased region" description="Low complexity" evidence="20">
    <location>
        <begin position="1718"/>
        <end position="1728"/>
    </location>
</feature>
<gene>
    <name evidence="23" type="ORF">TTAC_LOCUS1047</name>
</gene>
<feature type="compositionally biased region" description="Polar residues" evidence="20">
    <location>
        <begin position="1699"/>
        <end position="1709"/>
    </location>
</feature>
<evidence type="ECO:0000256" key="15">
    <source>
        <dbReference type="ARBA" id="ARBA00023137"/>
    </source>
</evidence>
<dbReference type="GO" id="GO:0005524">
    <property type="term" value="F:ATP binding"/>
    <property type="evidence" value="ECO:0007669"/>
    <property type="project" value="UniProtKB-KW"/>
</dbReference>
<evidence type="ECO:0000256" key="10">
    <source>
        <dbReference type="ARBA" id="ARBA00022741"/>
    </source>
</evidence>
<dbReference type="SMART" id="SM00060">
    <property type="entry name" value="FN3"/>
    <property type="match status" value="3"/>
</dbReference>
<sequence>MPKSSFYLFKCIESYILYLFIVCLPVFVPSYCLIIGENRTYLQQDEILCGDFDVRRPSALSRIKSCTVIEGNLLIVMTKLPVNASIPNLREITGFLVIYDLTGLDGLATLFPNLTVIRGRSLISNFALVIRSTSLKTIGLPSLRVIQRGGVRVDLNTNLCYVRTVNWSYILGNQTAAAAPIRLLTNRLICPDTCSPECVASTPESRSLTELKGTSHEKDAKLGHCWSSSFCQSICSSNCTNRGLACRMDNTHLCCHDECLAGCYGPGPGACVACKGALHRGICVSQCPPTTYLFHGRRCVTAAECFHMSSTYRFPHVTGSSGSSVAGSGVSVTINATGPGATTTVRQFAIHQGRCVPDCPSGHQRDEGSGECMPCGDTCPRIRCHHMLINSLKSLSKLKDCYSVTDLYISIHEGDTALIQQQFDEAFSSLREVESIKVVRATALTSLAFLRHVKRINTTPDSSPNVTVMEIRGNDNLLELWPPPAENGTGGLQIVSEGLVHFILNRYLCPKKITDLVRTGALVLPGGRNFRTEELELAEATNGKLGFCETTQISLELKDVFSSTAVIQWPRFFDNRPAGQTASTLVLVFFQATTKNLTVYSNRLSCGDDSWKMIPSICNTSVVRKMEGESVAFCNKVLTGLQPATRYAVYVESKTLFSQRGAISNIVYFTTNPSNPSYPRLERLQALNNSRISVKWSPPQYNNGPLAVYLLWFRAIHIDPGPYLHRDFCFSTPDWLSTAITPSYHVGTSRLTGIYWSHAKFYPNLCSDPRCSFSAFHESLWMVDAYDNPLPIVFGNRLSRVLQDGEVGLFVLNVDEEGQIRSDGINVVAQTGKKSLTSTLSHLRSFSQYVVELQACQRPSDNSDYPWADLLKPESGVEIELTDKWKNYLLRYCSHKVFKTERTLPAAGADNVNFESIRSEQDAAGTVHVSWAEPTNPNGVILYYVLRYRRAEQTPMPKTSTTKVSITQQNKSESEKLAPEIESSSGSTVWSTLCVTRASWQSAGSPGNGAGVGETGGLLGGRGGMSSGSRTKRHVRSPITTSDDSRIFPGGNLSTMTSPSQQPNLSLGGAELLNLLPGFYELQIMAVSLAGNSSWTPPLLFEVTTSPIDTIITVTAICVSVVSVVLALIVACIIHRIRKKRLMDSEWNSPNPEYWHVYEVDDWEMQLEDIDTLNFRHPLGRGNFGMVYRGSVKTLRTPAHCFYTEPHNIPAAIKTLSSTCTVFDRRDFITEACYMKQFQSFHIVRLFGIVSKCTPSSAVSAAARTFRGGGGGSGSGSGGGVVGGGDDGGGGFSVAKTKFRFNLLRLLDGGGFWRRHRPKRQAVPVPIKKKLITLSSEEAMTGNTGNGSSLTHNTAGTPANEVFNTAKAPDGSNGTTDTSPTKRAWTRGGRFGRGSFSRLLLKNQRNRKATSTAQDETGVATVQHCSSSDSIRPFSQYGLFVVMELMENGDLASYLRKLGDSGIGFVKPAQAYLWAVQIADGMAYLERKKYVHRDLAARNCLVDGRGVVKVGDFGLCRDIYERNYYHKVGAGKLPVRWMAPESLQSAYFTSRSDVWSFGVVLWEIATMACLPYQGMSHNEVISYVLDGNTLVSGGAPINCPPLLQSVMLYCWSYRPAQRPTFLHLLFLLAPRFADADFRQASYFYVGDTFTQQPPPCQDFEKSTSNSAVTGAAPAADFADLPTLIKTVLGPPHGAGGSGDSNSLSEDSPQPTVPICTASSSHFYSPSSHFMKEQSVEQSQLRQQHDVEDGDTVGDGCSLDDGDISSC</sequence>
<feature type="region of interest" description="Disordered" evidence="20">
    <location>
        <begin position="956"/>
        <end position="982"/>
    </location>
</feature>
<evidence type="ECO:0000256" key="1">
    <source>
        <dbReference type="ARBA" id="ARBA00004479"/>
    </source>
</evidence>
<evidence type="ECO:0000259" key="22">
    <source>
        <dbReference type="PROSITE" id="PS50011"/>
    </source>
</evidence>
<dbReference type="GO" id="GO:0043235">
    <property type="term" value="C:receptor complex"/>
    <property type="evidence" value="ECO:0007669"/>
    <property type="project" value="TreeGrafter"/>
</dbReference>
<keyword evidence="16" id="KW-0675">Receptor</keyword>
<dbReference type="InterPro" id="IPR013783">
    <property type="entry name" value="Ig-like_fold"/>
</dbReference>
<dbReference type="PANTHER" id="PTHR24416">
    <property type="entry name" value="TYROSINE-PROTEIN KINASE RECEPTOR"/>
    <property type="match status" value="1"/>
</dbReference>
<keyword evidence="10" id="KW-0547">Nucleotide-binding</keyword>
<evidence type="ECO:0000256" key="6">
    <source>
        <dbReference type="ARBA" id="ARBA00022692"/>
    </source>
</evidence>
<dbReference type="PROSITE" id="PS00109">
    <property type="entry name" value="PROTEIN_KINASE_TYR"/>
    <property type="match status" value="1"/>
</dbReference>
<dbReference type="InterPro" id="IPR020635">
    <property type="entry name" value="Tyr_kinase_cat_dom"/>
</dbReference>
<dbReference type="FunFam" id="1.10.510.10:FF:000554">
    <property type="entry name" value="Predicted protein"/>
    <property type="match status" value="1"/>
</dbReference>
<evidence type="ECO:0000256" key="8">
    <source>
        <dbReference type="ARBA" id="ARBA00022729"/>
    </source>
</evidence>
<dbReference type="Pfam" id="PF01030">
    <property type="entry name" value="Recep_L_domain"/>
    <property type="match status" value="1"/>
</dbReference>
<keyword evidence="24" id="KW-1185">Reference proteome</keyword>
<keyword evidence="17" id="KW-0325">Glycoprotein</keyword>
<evidence type="ECO:0000256" key="7">
    <source>
        <dbReference type="ARBA" id="ARBA00022723"/>
    </source>
</evidence>
<keyword evidence="13 21" id="KW-1133">Transmembrane helix</keyword>
<keyword evidence="18" id="KW-0464">Manganese</keyword>
<dbReference type="SMART" id="SM00261">
    <property type="entry name" value="FU"/>
    <property type="match status" value="1"/>
</dbReference>
<dbReference type="Gene3D" id="2.10.220.10">
    <property type="entry name" value="Hormone Receptor, Insulin-like Growth Factor Receptor 1, Chain A, domain 2"/>
    <property type="match status" value="1"/>
</dbReference>
<dbReference type="Pfam" id="PF07714">
    <property type="entry name" value="PK_Tyr_Ser-Thr"/>
    <property type="match status" value="2"/>
</dbReference>
<evidence type="ECO:0000256" key="21">
    <source>
        <dbReference type="SAM" id="Phobius"/>
    </source>
</evidence>
<reference evidence="25" key="1">
    <citation type="submission" date="2017-02" db="UniProtKB">
        <authorList>
            <consortium name="WormBaseParasite"/>
        </authorList>
    </citation>
    <scope>IDENTIFICATION</scope>
</reference>
<dbReference type="Gene3D" id="3.80.20.20">
    <property type="entry name" value="Receptor L-domain"/>
    <property type="match status" value="2"/>
</dbReference>
<dbReference type="SUPFAM" id="SSF49265">
    <property type="entry name" value="Fibronectin type III"/>
    <property type="match status" value="2"/>
</dbReference>
<dbReference type="EC" id="2.7.10.1" evidence="2"/>
<comment type="subcellular location">
    <subcellularLocation>
        <location evidence="1">Membrane</location>
        <topology evidence="1">Single-pass type I membrane protein</topology>
    </subcellularLocation>
</comment>
<dbReference type="SUPFAM" id="SSF57184">
    <property type="entry name" value="Growth factor receptor domain"/>
    <property type="match status" value="1"/>
</dbReference>
<evidence type="ECO:0000256" key="17">
    <source>
        <dbReference type="ARBA" id="ARBA00023180"/>
    </source>
</evidence>
<keyword evidence="15" id="KW-0829">Tyrosine-protein kinase</keyword>
<name>A0A0R3WK19_HYDTA</name>
<dbReference type="EMBL" id="UYWX01000165">
    <property type="protein sequence ID" value="VDM17364.1"/>
    <property type="molecule type" value="Genomic_DNA"/>
</dbReference>
<keyword evidence="4" id="KW-0808">Transferase</keyword>
<dbReference type="GO" id="GO:0046872">
    <property type="term" value="F:metal ion binding"/>
    <property type="evidence" value="ECO:0007669"/>
    <property type="project" value="UniProtKB-KW"/>
</dbReference>
<dbReference type="InterPro" id="IPR000719">
    <property type="entry name" value="Prot_kinase_dom"/>
</dbReference>
<evidence type="ECO:0000256" key="12">
    <source>
        <dbReference type="ARBA" id="ARBA00022840"/>
    </source>
</evidence>
<dbReference type="STRING" id="6205.A0A0R3WK19"/>
<keyword evidence="9" id="KW-0677">Repeat</keyword>
<keyword evidence="12" id="KW-0067">ATP-binding</keyword>
<feature type="domain" description="Protein kinase" evidence="22">
    <location>
        <begin position="1301"/>
        <end position="1632"/>
    </location>
</feature>
<evidence type="ECO:0000256" key="19">
    <source>
        <dbReference type="ARBA" id="ARBA00051243"/>
    </source>
</evidence>
<keyword evidence="14 21" id="KW-0472">Membrane</keyword>
<keyword evidence="11" id="KW-0418">Kinase</keyword>
<feature type="region of interest" description="Disordered" evidence="20">
    <location>
        <begin position="1688"/>
        <end position="1766"/>
    </location>
</feature>
<evidence type="ECO:0000256" key="14">
    <source>
        <dbReference type="ARBA" id="ARBA00023136"/>
    </source>
</evidence>
<evidence type="ECO:0000313" key="23">
    <source>
        <dbReference type="EMBL" id="VDM17364.1"/>
    </source>
</evidence>
<keyword evidence="6 21" id="KW-0812">Transmembrane</keyword>
<feature type="region of interest" description="Disordered" evidence="20">
    <location>
        <begin position="1022"/>
        <end position="1049"/>
    </location>
</feature>
<dbReference type="PRINTS" id="PR00109">
    <property type="entry name" value="TYRKINASE"/>
</dbReference>
<keyword evidence="7" id="KW-0479">Metal-binding</keyword>
<dbReference type="OrthoDB" id="5809444at2759"/>
<dbReference type="InterPro" id="IPR006212">
    <property type="entry name" value="Furin_repeat"/>
</dbReference>
<feature type="transmembrane region" description="Helical" evidence="21">
    <location>
        <begin position="12"/>
        <end position="36"/>
    </location>
</feature>
<evidence type="ECO:0000256" key="13">
    <source>
        <dbReference type="ARBA" id="ARBA00022989"/>
    </source>
</evidence>
<evidence type="ECO:0000256" key="4">
    <source>
        <dbReference type="ARBA" id="ARBA00022679"/>
    </source>
</evidence>
<dbReference type="InterPro" id="IPR001245">
    <property type="entry name" value="Ser-Thr/Tyr_kinase_cat_dom"/>
</dbReference>
<dbReference type="CDD" id="cd00064">
    <property type="entry name" value="FU"/>
    <property type="match status" value="1"/>
</dbReference>
<feature type="region of interest" description="Disordered" evidence="20">
    <location>
        <begin position="1364"/>
        <end position="1391"/>
    </location>
</feature>
<reference evidence="23 24" key="2">
    <citation type="submission" date="2018-11" db="EMBL/GenBank/DDBJ databases">
        <authorList>
            <consortium name="Pathogen Informatics"/>
        </authorList>
    </citation>
    <scope>NUCLEOTIDE SEQUENCE [LARGE SCALE GENOMIC DNA]</scope>
</reference>
<dbReference type="Gene3D" id="3.30.200.20">
    <property type="entry name" value="Phosphorylase Kinase, domain 1"/>
    <property type="match status" value="1"/>
</dbReference>
<evidence type="ECO:0000256" key="5">
    <source>
        <dbReference type="ARBA" id="ARBA00022685"/>
    </source>
</evidence>
<dbReference type="InterPro" id="IPR050122">
    <property type="entry name" value="RTK"/>
</dbReference>
<dbReference type="Pfam" id="PF00757">
    <property type="entry name" value="Furin-like"/>
    <property type="match status" value="1"/>
</dbReference>
<dbReference type="Gene3D" id="1.10.510.10">
    <property type="entry name" value="Transferase(Phosphotransferase) domain 1"/>
    <property type="match status" value="1"/>
</dbReference>
<accession>A0A0R3WK19</accession>
<dbReference type="InterPro" id="IPR036941">
    <property type="entry name" value="Rcpt_L-dom_sf"/>
</dbReference>
<keyword evidence="5" id="KW-0165">Cleavage on pair of basic residues</keyword>
<feature type="transmembrane region" description="Helical" evidence="21">
    <location>
        <begin position="1111"/>
        <end position="1134"/>
    </location>
</feature>
<evidence type="ECO:0000313" key="24">
    <source>
        <dbReference type="Proteomes" id="UP000274429"/>
    </source>
</evidence>
<dbReference type="InterPro" id="IPR003961">
    <property type="entry name" value="FN3_dom"/>
</dbReference>
<dbReference type="SUPFAM" id="SSF56112">
    <property type="entry name" value="Protein kinase-like (PK-like)"/>
    <property type="match status" value="1"/>
</dbReference>
<dbReference type="InterPro" id="IPR036116">
    <property type="entry name" value="FN3_sf"/>
</dbReference>
<dbReference type="GO" id="GO:0007169">
    <property type="term" value="P:cell surface receptor protein tyrosine kinase signaling pathway"/>
    <property type="evidence" value="ECO:0007669"/>
    <property type="project" value="TreeGrafter"/>
</dbReference>
<proteinExistence type="predicted"/>
<keyword evidence="3" id="KW-0597">Phosphoprotein</keyword>
<feature type="compositionally biased region" description="Polar residues" evidence="20">
    <location>
        <begin position="956"/>
        <end position="971"/>
    </location>
</feature>
<feature type="compositionally biased region" description="Acidic residues" evidence="20">
    <location>
        <begin position="1747"/>
        <end position="1766"/>
    </location>
</feature>
<evidence type="ECO:0000256" key="9">
    <source>
        <dbReference type="ARBA" id="ARBA00022737"/>
    </source>
</evidence>
<dbReference type="Proteomes" id="UP000274429">
    <property type="component" value="Unassembled WGS sequence"/>
</dbReference>
<evidence type="ECO:0000313" key="25">
    <source>
        <dbReference type="WBParaSite" id="TTAC_0000104601-mRNA-1"/>
    </source>
</evidence>
<protein>
    <recommendedName>
        <fullName evidence="2">receptor protein-tyrosine kinase</fullName>
        <ecNumber evidence="2">2.7.10.1</ecNumber>
    </recommendedName>
</protein>
<dbReference type="WBParaSite" id="TTAC_0000104601-mRNA-1">
    <property type="protein sequence ID" value="TTAC_0000104601-mRNA-1"/>
    <property type="gene ID" value="TTAC_0000104601"/>
</dbReference>
<dbReference type="PANTHER" id="PTHR24416:SF525">
    <property type="entry name" value="INSULIN-LIKE RECEPTOR"/>
    <property type="match status" value="1"/>
</dbReference>
<dbReference type="InterPro" id="IPR008266">
    <property type="entry name" value="Tyr_kinase_AS"/>
</dbReference>
<organism evidence="25">
    <name type="scientific">Hydatigena taeniaeformis</name>
    <name type="common">Feline tapeworm</name>
    <name type="synonym">Taenia taeniaeformis</name>
    <dbReference type="NCBI Taxonomy" id="6205"/>
    <lineage>
        <taxon>Eukaryota</taxon>
        <taxon>Metazoa</taxon>
        <taxon>Spiralia</taxon>
        <taxon>Lophotrochozoa</taxon>
        <taxon>Platyhelminthes</taxon>
        <taxon>Cestoda</taxon>
        <taxon>Eucestoda</taxon>
        <taxon>Cyclophyllidea</taxon>
        <taxon>Taeniidae</taxon>
        <taxon>Hydatigera</taxon>
    </lineage>
</organism>
<evidence type="ECO:0000256" key="2">
    <source>
        <dbReference type="ARBA" id="ARBA00011902"/>
    </source>
</evidence>
<feature type="compositionally biased region" description="Polar residues" evidence="20">
    <location>
        <begin position="1372"/>
        <end position="1381"/>
    </location>
</feature>